<name>W1Q0R7_AMBTC</name>
<accession>W1Q0R7</accession>
<sequence>MGLSRVSGGSTFVVELMPLQTQGQSTMGAKHGSNFLGIWIERNNKLFEGKFSSSSNVDERVTDVVINRVIIMDDLRGTLVQDLVRRWKMLAGSCMLHNDSNH</sequence>
<dbReference type="EMBL" id="KI392567">
    <property type="protein sequence ID" value="ERN13625.1"/>
    <property type="molecule type" value="Genomic_DNA"/>
</dbReference>
<gene>
    <name evidence="1" type="ORF">AMTR_s00049p00086260</name>
</gene>
<proteinExistence type="predicted"/>
<evidence type="ECO:0000313" key="1">
    <source>
        <dbReference type="EMBL" id="ERN13625.1"/>
    </source>
</evidence>
<organism evidence="1 2">
    <name type="scientific">Amborella trichopoda</name>
    <dbReference type="NCBI Taxonomy" id="13333"/>
    <lineage>
        <taxon>Eukaryota</taxon>
        <taxon>Viridiplantae</taxon>
        <taxon>Streptophyta</taxon>
        <taxon>Embryophyta</taxon>
        <taxon>Tracheophyta</taxon>
        <taxon>Spermatophyta</taxon>
        <taxon>Magnoliopsida</taxon>
        <taxon>Amborellales</taxon>
        <taxon>Amborellaceae</taxon>
        <taxon>Amborella</taxon>
    </lineage>
</organism>
<reference evidence="2" key="1">
    <citation type="journal article" date="2013" name="Science">
        <title>The Amborella genome and the evolution of flowering plants.</title>
        <authorList>
            <consortium name="Amborella Genome Project"/>
        </authorList>
    </citation>
    <scope>NUCLEOTIDE SEQUENCE [LARGE SCALE GENOMIC DNA]</scope>
</reference>
<keyword evidence="2" id="KW-1185">Reference proteome</keyword>
<dbReference type="Gramene" id="ERN13625">
    <property type="protein sequence ID" value="ERN13625"/>
    <property type="gene ID" value="AMTR_s00049p00086260"/>
</dbReference>
<protein>
    <submittedName>
        <fullName evidence="1">Uncharacterized protein</fullName>
    </submittedName>
</protein>
<dbReference type="AlphaFoldDB" id="W1Q0R7"/>
<dbReference type="Proteomes" id="UP000017836">
    <property type="component" value="Unassembled WGS sequence"/>
</dbReference>
<evidence type="ECO:0000313" key="2">
    <source>
        <dbReference type="Proteomes" id="UP000017836"/>
    </source>
</evidence>
<dbReference type="HOGENOM" id="CLU_2281223_0_0_1"/>